<dbReference type="Gene3D" id="3.90.226.10">
    <property type="entry name" value="2-enoyl-CoA Hydratase, Chain A, domain 1"/>
    <property type="match status" value="1"/>
</dbReference>
<dbReference type="RefSeq" id="WP_144904055.1">
    <property type="nucleotide sequence ID" value="NZ_JACHOA010000004.1"/>
</dbReference>
<dbReference type="SUPFAM" id="SSF52096">
    <property type="entry name" value="ClpP/crotonase"/>
    <property type="match status" value="1"/>
</dbReference>
<feature type="compositionally biased region" description="Polar residues" evidence="2">
    <location>
        <begin position="1"/>
        <end position="10"/>
    </location>
</feature>
<keyword evidence="3" id="KW-0413">Isomerase</keyword>
<dbReference type="AlphaFoldDB" id="A0A7W7AC92"/>
<dbReference type="PANTHER" id="PTHR43459:SF1">
    <property type="entry name" value="EG:BACN32G11.4 PROTEIN"/>
    <property type="match status" value="1"/>
</dbReference>
<dbReference type="GO" id="GO:0016853">
    <property type="term" value="F:isomerase activity"/>
    <property type="evidence" value="ECO:0007669"/>
    <property type="project" value="UniProtKB-KW"/>
</dbReference>
<dbReference type="Pfam" id="PF00378">
    <property type="entry name" value="ECH_1"/>
    <property type="match status" value="1"/>
</dbReference>
<dbReference type="EMBL" id="JACHOA010000004">
    <property type="protein sequence ID" value="MBB4614261.1"/>
    <property type="molecule type" value="Genomic_DNA"/>
</dbReference>
<dbReference type="EC" id="5.3.3.18" evidence="3"/>
<sequence>MRKPQTNASIQDGEDGMTESASVEGLSIEIDNGVAILTLDMPSNRNAFGSDVALEYATFFQEANTRQDVRSILIRSAGDRDFCLGGAVSRTPVPPPRNTIDYRFVSTPHIEMFKAMWELERPVVSAVQGTVAGVGWLLALLADMVVAAKGSRWSHVFVRRGMIPHAGDSFYLPRIIPFHRLNEIALLGDTVTADTLDKWGLINRLVDQEEVGDTAMALARQFAEQPTRAVGLAKRHYRRSLEVDWNTMLREEMAGQALYTTSADRNEILAAGREGRKPVLTGD</sequence>
<evidence type="ECO:0000313" key="4">
    <source>
        <dbReference type="Proteomes" id="UP000538566"/>
    </source>
</evidence>
<comment type="caution">
    <text evidence="3">The sequence shown here is derived from an EMBL/GenBank/DDBJ whole genome shotgun (WGS) entry which is preliminary data.</text>
</comment>
<dbReference type="InterPro" id="IPR014748">
    <property type="entry name" value="Enoyl-CoA_hydra_C"/>
</dbReference>
<gene>
    <name evidence="3" type="ORF">GGR37_002547</name>
</gene>
<dbReference type="Gene3D" id="1.10.12.10">
    <property type="entry name" value="Lyase 2-enoyl-coa Hydratase, Chain A, domain 2"/>
    <property type="match status" value="1"/>
</dbReference>
<dbReference type="InterPro" id="IPR029045">
    <property type="entry name" value="ClpP/crotonase-like_dom_sf"/>
</dbReference>
<comment type="similarity">
    <text evidence="1">Belongs to the enoyl-CoA hydratase/isomerase family.</text>
</comment>
<proteinExistence type="inferred from homology"/>
<organism evidence="3 4">
    <name type="scientific">Novosphingobium taihuense</name>
    <dbReference type="NCBI Taxonomy" id="260085"/>
    <lineage>
        <taxon>Bacteria</taxon>
        <taxon>Pseudomonadati</taxon>
        <taxon>Pseudomonadota</taxon>
        <taxon>Alphaproteobacteria</taxon>
        <taxon>Sphingomonadales</taxon>
        <taxon>Sphingomonadaceae</taxon>
        <taxon>Novosphingobium</taxon>
    </lineage>
</organism>
<name>A0A7W7AC92_9SPHN</name>
<dbReference type="PANTHER" id="PTHR43459">
    <property type="entry name" value="ENOYL-COA HYDRATASE"/>
    <property type="match status" value="1"/>
</dbReference>
<reference evidence="3 4" key="1">
    <citation type="submission" date="2020-08" db="EMBL/GenBank/DDBJ databases">
        <title>Genomic Encyclopedia of Type Strains, Phase IV (KMG-IV): sequencing the most valuable type-strain genomes for metagenomic binning, comparative biology and taxonomic classification.</title>
        <authorList>
            <person name="Goeker M."/>
        </authorList>
    </citation>
    <scope>NUCLEOTIDE SEQUENCE [LARGE SCALE GENOMIC DNA]</scope>
    <source>
        <strain evidence="3 4">DSM 17507</strain>
    </source>
</reference>
<protein>
    <submittedName>
        <fullName evidence="3">2-(1,2-epoxy-1,2-dihydrophenyl)acetyl-CoA isomerase</fullName>
        <ecNumber evidence="3">5.3.3.18</ecNumber>
    </submittedName>
</protein>
<feature type="region of interest" description="Disordered" evidence="2">
    <location>
        <begin position="1"/>
        <end position="21"/>
    </location>
</feature>
<keyword evidence="4" id="KW-1185">Reference proteome</keyword>
<dbReference type="OrthoDB" id="9781757at2"/>
<dbReference type="Proteomes" id="UP000538566">
    <property type="component" value="Unassembled WGS sequence"/>
</dbReference>
<evidence type="ECO:0000256" key="2">
    <source>
        <dbReference type="SAM" id="MobiDB-lite"/>
    </source>
</evidence>
<evidence type="ECO:0000256" key="1">
    <source>
        <dbReference type="ARBA" id="ARBA00005254"/>
    </source>
</evidence>
<evidence type="ECO:0000313" key="3">
    <source>
        <dbReference type="EMBL" id="MBB4614261.1"/>
    </source>
</evidence>
<dbReference type="InterPro" id="IPR001753">
    <property type="entry name" value="Enoyl-CoA_hydra/iso"/>
</dbReference>
<accession>A0A7W7AC92</accession>
<dbReference type="CDD" id="cd06558">
    <property type="entry name" value="crotonase-like"/>
    <property type="match status" value="1"/>
</dbReference>